<keyword evidence="3" id="KW-0808">Transferase</keyword>
<feature type="compositionally biased region" description="Low complexity" evidence="7">
    <location>
        <begin position="99"/>
        <end position="116"/>
    </location>
</feature>
<dbReference type="PANTHER" id="PTHR24346">
    <property type="entry name" value="MAP/MICROTUBULE AFFINITY-REGULATING KINASE"/>
    <property type="match status" value="1"/>
</dbReference>
<dbReference type="GO" id="GO:0004674">
    <property type="term" value="F:protein serine/threonine kinase activity"/>
    <property type="evidence" value="ECO:0007669"/>
    <property type="project" value="UniProtKB-KW"/>
</dbReference>
<evidence type="ECO:0000313" key="10">
    <source>
        <dbReference type="EMBL" id="SUZ08238.1"/>
    </source>
</evidence>
<keyword evidence="2" id="KW-0723">Serine/threonine-protein kinase</keyword>
<evidence type="ECO:0000256" key="7">
    <source>
        <dbReference type="SAM" id="MobiDB-lite"/>
    </source>
</evidence>
<feature type="region of interest" description="Disordered" evidence="7">
    <location>
        <begin position="82"/>
        <end position="118"/>
    </location>
</feature>
<evidence type="ECO:0000256" key="3">
    <source>
        <dbReference type="ARBA" id="ARBA00022679"/>
    </source>
</evidence>
<reference evidence="10" key="3">
    <citation type="submission" date="2018-07" db="EMBL/GenBank/DDBJ databases">
        <authorList>
            <person name="Quirk P.G."/>
            <person name="Krulwich T.A."/>
        </authorList>
    </citation>
    <scope>NUCLEOTIDE SEQUENCE</scope>
    <source>
        <strain evidence="10">96224</strain>
    </source>
</reference>
<dbReference type="SMART" id="SM00220">
    <property type="entry name" value="S_TKc"/>
    <property type="match status" value="1"/>
</dbReference>
<evidence type="ECO:0000256" key="5">
    <source>
        <dbReference type="ARBA" id="ARBA00022777"/>
    </source>
</evidence>
<keyword evidence="6" id="KW-0067">ATP-binding</keyword>
<dbReference type="InterPro" id="IPR008271">
    <property type="entry name" value="Ser/Thr_kinase_AS"/>
</dbReference>
<evidence type="ECO:0000256" key="2">
    <source>
        <dbReference type="ARBA" id="ARBA00022527"/>
    </source>
</evidence>
<accession>A0A061HM65</accession>
<feature type="domain" description="Protein kinase" evidence="8">
    <location>
        <begin position="354"/>
        <end position="678"/>
    </location>
</feature>
<reference evidence="11" key="1">
    <citation type="journal article" date="2013" name="Nat. Genet.">
        <title>The wheat powdery mildew genome shows the unique evolution of an obligate biotroph.</title>
        <authorList>
            <person name="Wicker T."/>
            <person name="Oberhaensli S."/>
            <person name="Parlange F."/>
            <person name="Buchmann J.P."/>
            <person name="Shatalina M."/>
            <person name="Roffler S."/>
            <person name="Ben-David R."/>
            <person name="Dolezel J."/>
            <person name="Simkova H."/>
            <person name="Schulze-Lefert P."/>
            <person name="Spanu P.D."/>
            <person name="Bruggmann R."/>
            <person name="Amselem J."/>
            <person name="Quesneville H."/>
            <person name="Ver Loren van Themaat E."/>
            <person name="Paape T."/>
            <person name="Shimizu K.K."/>
            <person name="Keller B."/>
        </authorList>
    </citation>
    <scope>NUCLEOTIDE SEQUENCE [LARGE SCALE GENOMIC DNA]</scope>
    <source>
        <strain evidence="11">96224</strain>
    </source>
</reference>
<proteinExistence type="inferred from homology"/>
<evidence type="ECO:0000259" key="8">
    <source>
        <dbReference type="PROSITE" id="PS50011"/>
    </source>
</evidence>
<feature type="region of interest" description="Disordered" evidence="7">
    <location>
        <begin position="1"/>
        <end position="35"/>
    </location>
</feature>
<feature type="compositionally biased region" description="Low complexity" evidence="7">
    <location>
        <begin position="317"/>
        <end position="327"/>
    </location>
</feature>
<dbReference type="Gene3D" id="3.30.200.20">
    <property type="entry name" value="Phosphorylase Kinase, domain 1"/>
    <property type="match status" value="1"/>
</dbReference>
<dbReference type="GO" id="GO:0005524">
    <property type="term" value="F:ATP binding"/>
    <property type="evidence" value="ECO:0007669"/>
    <property type="project" value="UniProtKB-KW"/>
</dbReference>
<evidence type="ECO:0000256" key="1">
    <source>
        <dbReference type="ARBA" id="ARBA00010791"/>
    </source>
</evidence>
<dbReference type="InterPro" id="IPR011009">
    <property type="entry name" value="Kinase-like_dom_sf"/>
</dbReference>
<dbReference type="Gene3D" id="1.10.510.10">
    <property type="entry name" value="Transferase(Phosphotransferase) domain 1"/>
    <property type="match status" value="1"/>
</dbReference>
<evidence type="ECO:0000256" key="4">
    <source>
        <dbReference type="ARBA" id="ARBA00022741"/>
    </source>
</evidence>
<dbReference type="FunFam" id="1.10.510.10:FF:000640">
    <property type="entry name" value="Serine/threonine-protein kinase PRR1"/>
    <property type="match status" value="1"/>
</dbReference>
<dbReference type="GO" id="GO:0005737">
    <property type="term" value="C:cytoplasm"/>
    <property type="evidence" value="ECO:0007669"/>
    <property type="project" value="TreeGrafter"/>
</dbReference>
<reference evidence="9" key="2">
    <citation type="submission" date="2013-01" db="EMBL/GenBank/DDBJ databases">
        <title>The wheat powdery mildew genome reveals unique evolution of an obligate biotroph.</title>
        <authorList>
            <person name="Oberhaensli S."/>
            <person name="Wicker T."/>
            <person name="Keller B."/>
        </authorList>
    </citation>
    <scope>NUCLEOTIDE SEQUENCE</scope>
    <source>
        <strain evidence="9">96224</strain>
    </source>
</reference>
<dbReference type="GO" id="GO:0035556">
    <property type="term" value="P:intracellular signal transduction"/>
    <property type="evidence" value="ECO:0007669"/>
    <property type="project" value="TreeGrafter"/>
</dbReference>
<keyword evidence="4" id="KW-0547">Nucleotide-binding</keyword>
<dbReference type="InterPro" id="IPR000719">
    <property type="entry name" value="Prot_kinase_dom"/>
</dbReference>
<feature type="region of interest" description="Disordered" evidence="7">
    <location>
        <begin position="197"/>
        <end position="219"/>
    </location>
</feature>
<sequence length="701" mass="77951">MSNSAPKPSRESHHAPLPQTKVSDNNGTGPSESIDMFPTFEIESAAVPNQADWSPTHVAYTENTLVNSGAFLTLLTSEAQHTGLVSGPSPSVASTVIKSRSSMESNNSSSKPVNNSLFRSPSLNQIQAGNADIILDNNPTLNSVTSSPMLSAVTDVTPLPSPVIKGGSQDPWGRIYKQSFIDDSKASILVDTTNMEINSESSSPDCINEPSRSAHQNLMSKPKDSTLRNLKKVEDVTSDINKRNRSHSEYSPKPVHVLRSRNITVLGAHAPLLESTSTKFTEPTDMPMRREPNLACQRGIGPMPHPPTPPSSRMGYESSDSESQSSSMLTTRGKKARYDYFEAYSRTDMKLRKWKALKILGQGTFSKVILATSQISNDETVGSSRLPENPRETAFFTIPLEKLDAKKLVAVKVCEYGSKGNFSEERVEISVKRELEFMKSISHPSIVNLKAWNIEETRAIFVLSYSPGGDLFEVASEHPELLVPDLLRRIFSELVAAVIYLHDRHIVHRDIKLENVLVNVLYYDLRCQKNWSTYPYSLITLTDLGLARYVSGDEKLTTRCGSDDYAAPELIMGQQYDGRATDAWSLGVLLYALVESRLPFDPHPSVPDTHKQRSRTSHRIARVEWDWVKYACQGDDHEGDPDKFRSQGINGVKEITEGLLRRVRDRWTLQEVAATEWVSGGVQVKGGLQFREENLLDESDI</sequence>
<feature type="region of interest" description="Disordered" evidence="7">
    <location>
        <begin position="296"/>
        <end position="331"/>
    </location>
</feature>
<name>A0A061HM65_BLUGR</name>
<dbReference type="PANTHER" id="PTHR24346:SF82">
    <property type="entry name" value="KP78A-RELATED"/>
    <property type="match status" value="1"/>
</dbReference>
<gene>
    <name evidence="9" type="ORF">BGT96224_5091</name>
    <name evidence="10" type="ORF">BGT96224V2_LOCUS1399</name>
</gene>
<dbReference type="Proteomes" id="UP000053110">
    <property type="component" value="Unassembled WGS sequence"/>
</dbReference>
<dbReference type="HOGENOM" id="CLU_019271_1_0_1"/>
<dbReference type="AlphaFoldDB" id="A0A061HM65"/>
<dbReference type="PROSITE" id="PS50011">
    <property type="entry name" value="PROTEIN_KINASE_DOM"/>
    <property type="match status" value="1"/>
</dbReference>
<dbReference type="PROSITE" id="PS00108">
    <property type="entry name" value="PROTEIN_KINASE_ST"/>
    <property type="match status" value="1"/>
</dbReference>
<feature type="compositionally biased region" description="Polar residues" evidence="7">
    <location>
        <begin position="20"/>
        <end position="31"/>
    </location>
</feature>
<evidence type="ECO:0000313" key="11">
    <source>
        <dbReference type="Proteomes" id="UP000053110"/>
    </source>
</evidence>
<evidence type="ECO:0000256" key="6">
    <source>
        <dbReference type="ARBA" id="ARBA00022840"/>
    </source>
</evidence>
<feature type="compositionally biased region" description="Polar residues" evidence="7">
    <location>
        <begin position="88"/>
        <end position="98"/>
    </location>
</feature>
<evidence type="ECO:0000313" key="9">
    <source>
        <dbReference type="EMBL" id="EPQ66789.1"/>
    </source>
</evidence>
<protein>
    <submittedName>
        <fullName evidence="10">Bgt-5091</fullName>
    </submittedName>
    <submittedName>
        <fullName evidence="9">Serine-threonine protein kinase</fullName>
    </submittedName>
</protein>
<organism evidence="10">
    <name type="scientific">Blumeria graminis f. sp. tritici 96224</name>
    <dbReference type="NCBI Taxonomy" id="1268274"/>
    <lineage>
        <taxon>Eukaryota</taxon>
        <taxon>Fungi</taxon>
        <taxon>Dikarya</taxon>
        <taxon>Ascomycota</taxon>
        <taxon>Pezizomycotina</taxon>
        <taxon>Leotiomycetes</taxon>
        <taxon>Erysiphales</taxon>
        <taxon>Erysiphaceae</taxon>
        <taxon>Blumeria</taxon>
    </lineage>
</organism>
<dbReference type="OrthoDB" id="410920at2759"/>
<comment type="similarity">
    <text evidence="1">Belongs to the protein kinase superfamily. CAMK Ser/Thr protein kinase family. NIM1 subfamily.</text>
</comment>
<dbReference type="Pfam" id="PF00069">
    <property type="entry name" value="Pkinase"/>
    <property type="match status" value="1"/>
</dbReference>
<dbReference type="SUPFAM" id="SSF56112">
    <property type="entry name" value="Protein kinase-like (PK-like)"/>
    <property type="match status" value="1"/>
</dbReference>
<keyword evidence="5 9" id="KW-0418">Kinase</keyword>
<dbReference type="EMBL" id="UIGY01000014">
    <property type="protein sequence ID" value="SUZ08238.1"/>
    <property type="molecule type" value="Genomic_DNA"/>
</dbReference>
<dbReference type="EMBL" id="KE374987">
    <property type="protein sequence ID" value="EPQ66789.1"/>
    <property type="molecule type" value="Genomic_DNA"/>
</dbReference>